<dbReference type="Proteomes" id="UP000095287">
    <property type="component" value="Unplaced"/>
</dbReference>
<keyword evidence="1" id="KW-0472">Membrane</keyword>
<dbReference type="WBParaSite" id="L893_g28406.t2">
    <property type="protein sequence ID" value="L893_g28406.t2"/>
    <property type="gene ID" value="L893_g28406"/>
</dbReference>
<evidence type="ECO:0000313" key="2">
    <source>
        <dbReference type="Proteomes" id="UP000095287"/>
    </source>
</evidence>
<evidence type="ECO:0000256" key="1">
    <source>
        <dbReference type="SAM" id="Phobius"/>
    </source>
</evidence>
<protein>
    <submittedName>
        <fullName evidence="3">Variant-specific surface protein</fullName>
    </submittedName>
</protein>
<organism evidence="2 3">
    <name type="scientific">Steinernema glaseri</name>
    <dbReference type="NCBI Taxonomy" id="37863"/>
    <lineage>
        <taxon>Eukaryota</taxon>
        <taxon>Metazoa</taxon>
        <taxon>Ecdysozoa</taxon>
        <taxon>Nematoda</taxon>
        <taxon>Chromadorea</taxon>
        <taxon>Rhabditida</taxon>
        <taxon>Tylenchina</taxon>
        <taxon>Panagrolaimomorpha</taxon>
        <taxon>Strongyloidoidea</taxon>
        <taxon>Steinernematidae</taxon>
        <taxon>Steinernema</taxon>
    </lineage>
</organism>
<evidence type="ECO:0000313" key="3">
    <source>
        <dbReference type="WBParaSite" id="L893_g28406.t2"/>
    </source>
</evidence>
<keyword evidence="1" id="KW-1133">Transmembrane helix</keyword>
<dbReference type="AlphaFoldDB" id="A0A1I7ZQ31"/>
<feature type="transmembrane region" description="Helical" evidence="1">
    <location>
        <begin position="292"/>
        <end position="311"/>
    </location>
</feature>
<keyword evidence="1" id="KW-0812">Transmembrane</keyword>
<accession>A0A1I7ZQ31</accession>
<keyword evidence="2" id="KW-1185">Reference proteome</keyword>
<reference evidence="3" key="1">
    <citation type="submission" date="2016-11" db="UniProtKB">
        <authorList>
            <consortium name="WormBaseParasite"/>
        </authorList>
    </citation>
    <scope>IDENTIFICATION</scope>
</reference>
<proteinExistence type="predicted"/>
<name>A0A1I7ZQ31_9BILA</name>
<sequence length="312" mass="32819">MFARYPTYDCTVITSRALSVAAIDAAYKKIAYTFTIGHLRHASADDVARATSKPHKLSQRTDLEQCAVLSRTPFRLFPRFPLSSSTMTRALLGAFLLIGLFSEGWTLVCDTCHDKCNCLKARQEFCPPSTFCYTITNVLGQAIRKGCAEDCNSFSGECRRCDTDYCNRSVRGAYLPSGYEDCENYNYDAGSYDRGHVGDGVNYGGSGGATYGGGPSIGQGAGVNYGGSGIGQGAGYGGSGIGQGAGYGGHGYGEGGYDPYNQYGHGGVGIGQGAQPRPGIGQGAYPMHRGSATTMSVMSSVLVVVGAVYILV</sequence>